<dbReference type="SUPFAM" id="SSF51735">
    <property type="entry name" value="NAD(P)-binding Rossmann-fold domains"/>
    <property type="match status" value="1"/>
</dbReference>
<comment type="caution">
    <text evidence="2">The sequence shown here is derived from an EMBL/GenBank/DDBJ whole genome shotgun (WGS) entry which is preliminary data.</text>
</comment>
<dbReference type="InterPro" id="IPR050177">
    <property type="entry name" value="Lipid_A_modif_metabolic_enz"/>
</dbReference>
<keyword evidence="3" id="KW-1185">Reference proteome</keyword>
<gene>
    <name evidence="2" type="ORF">NE535_14235</name>
</gene>
<dbReference type="PANTHER" id="PTHR43245">
    <property type="entry name" value="BIFUNCTIONAL POLYMYXIN RESISTANCE PROTEIN ARNA"/>
    <property type="match status" value="1"/>
</dbReference>
<dbReference type="AlphaFoldDB" id="A0A9X2WPB0"/>
<feature type="domain" description="NAD-dependent epimerase/dehydratase" evidence="1">
    <location>
        <begin position="6"/>
        <end position="219"/>
    </location>
</feature>
<sequence>MTKPTVLLTGATGFLGSNLLKALLDREYKVVILKRSTSDIWRVHQYIDRVVSYNIDIEPISLAFEQQRIDCVIHTACHYGRNGDSLHLIVESNLMFGLKVLDAAIAYNVNTFINTDSMLPRELNLYSLSKKQLVDWLRQQGEKIQVINLRLEHMYGPHDDTTKFVPWVVSQLRQNVAEIKLTKGEQQRDFIYIDDVVSAFLTVFEKASGLAQFTEFDVGTGILISVKEFLLQLKQAHEDNFGASCSALAFGLVPYRDGEMMSVEVNNCALVQLGWSPKISLKQGIYNSLKELI</sequence>
<dbReference type="Proteomes" id="UP001155546">
    <property type="component" value="Unassembled WGS sequence"/>
</dbReference>
<dbReference type="InterPro" id="IPR036291">
    <property type="entry name" value="NAD(P)-bd_dom_sf"/>
</dbReference>
<evidence type="ECO:0000313" key="3">
    <source>
        <dbReference type="Proteomes" id="UP001155546"/>
    </source>
</evidence>
<protein>
    <submittedName>
        <fullName evidence="2">NAD-dependent epimerase/dehydratase</fullName>
    </submittedName>
</protein>
<accession>A0A9X2WPB0</accession>
<proteinExistence type="predicted"/>
<evidence type="ECO:0000259" key="1">
    <source>
        <dbReference type="Pfam" id="PF01370"/>
    </source>
</evidence>
<dbReference type="Gene3D" id="3.40.50.720">
    <property type="entry name" value="NAD(P)-binding Rossmann-like Domain"/>
    <property type="match status" value="1"/>
</dbReference>
<name>A0A9X2WPB0_9GAMM</name>
<dbReference type="InterPro" id="IPR001509">
    <property type="entry name" value="Epimerase_deHydtase"/>
</dbReference>
<evidence type="ECO:0000313" key="2">
    <source>
        <dbReference type="EMBL" id="MCT7942945.1"/>
    </source>
</evidence>
<dbReference type="PANTHER" id="PTHR43245:SF13">
    <property type="entry name" value="UDP-D-APIOSE_UDP-D-XYLOSE SYNTHASE 2"/>
    <property type="match status" value="1"/>
</dbReference>
<organism evidence="2 3">
    <name type="scientific">Shewanella holmiensis</name>
    <dbReference type="NCBI Taxonomy" id="2952222"/>
    <lineage>
        <taxon>Bacteria</taxon>
        <taxon>Pseudomonadati</taxon>
        <taxon>Pseudomonadota</taxon>
        <taxon>Gammaproteobacteria</taxon>
        <taxon>Alteromonadales</taxon>
        <taxon>Shewanellaceae</taxon>
        <taxon>Shewanella</taxon>
    </lineage>
</organism>
<dbReference type="Pfam" id="PF01370">
    <property type="entry name" value="Epimerase"/>
    <property type="match status" value="1"/>
</dbReference>
<dbReference type="EMBL" id="JAMTCD010000020">
    <property type="protein sequence ID" value="MCT7942945.1"/>
    <property type="molecule type" value="Genomic_DNA"/>
</dbReference>
<reference evidence="2" key="1">
    <citation type="journal article" date="2023" name="Int. J. Syst. Evol. Microbiol.">
        <title>&lt;i&gt;Shewanella septentrionalis&lt;/i&gt; sp. nov. and &lt;i&gt;Shewanella holmiensis&lt;/i&gt; sp. nov., isolated from Baltic Sea water and sediments.</title>
        <authorList>
            <person name="Martin-Rodriguez A.J."/>
            <person name="Thorell K."/>
            <person name="Joffre E."/>
            <person name="Jensie-Markopoulos S."/>
            <person name="Moore E.R.B."/>
            <person name="Sjoling A."/>
        </authorList>
    </citation>
    <scope>NUCLEOTIDE SEQUENCE</scope>
    <source>
        <strain evidence="2">SP1S2-7</strain>
    </source>
</reference>
<dbReference type="RefSeq" id="WP_261299292.1">
    <property type="nucleotide sequence ID" value="NZ_JAMTCD010000020.1"/>
</dbReference>